<keyword evidence="3" id="KW-1185">Reference proteome</keyword>
<comment type="caution">
    <text evidence="2">The sequence shown here is derived from an EMBL/GenBank/DDBJ whole genome shotgun (WGS) entry which is preliminary data.</text>
</comment>
<dbReference type="Proteomes" id="UP001403094">
    <property type="component" value="Unassembled WGS sequence"/>
</dbReference>
<dbReference type="RefSeq" id="WP_346071247.1">
    <property type="nucleotide sequence ID" value="NZ_BAAANQ010000008.1"/>
</dbReference>
<dbReference type="InterPro" id="IPR001387">
    <property type="entry name" value="Cro/C1-type_HTH"/>
</dbReference>
<dbReference type="InterPro" id="IPR010982">
    <property type="entry name" value="Lambda_DNA-bd_dom_sf"/>
</dbReference>
<name>A0ABN2VC20_9ACTN</name>
<dbReference type="InterPro" id="IPR043917">
    <property type="entry name" value="DUF5753"/>
</dbReference>
<evidence type="ECO:0000259" key="1">
    <source>
        <dbReference type="PROSITE" id="PS50943"/>
    </source>
</evidence>
<feature type="domain" description="HTH cro/C1-type" evidence="1">
    <location>
        <begin position="22"/>
        <end position="74"/>
    </location>
</feature>
<organism evidence="2 3">
    <name type="scientific">Streptomyces cheonanensis</name>
    <dbReference type="NCBI Taxonomy" id="312720"/>
    <lineage>
        <taxon>Bacteria</taxon>
        <taxon>Bacillati</taxon>
        <taxon>Actinomycetota</taxon>
        <taxon>Actinomycetes</taxon>
        <taxon>Kitasatosporales</taxon>
        <taxon>Streptomycetaceae</taxon>
        <taxon>Streptomyces</taxon>
    </lineage>
</organism>
<dbReference type="PROSITE" id="PS50943">
    <property type="entry name" value="HTH_CROC1"/>
    <property type="match status" value="1"/>
</dbReference>
<proteinExistence type="predicted"/>
<evidence type="ECO:0000313" key="2">
    <source>
        <dbReference type="EMBL" id="GAA2058870.1"/>
    </source>
</evidence>
<gene>
    <name evidence="2" type="ORF">GCM10009757_39380</name>
</gene>
<dbReference type="Gene3D" id="1.10.260.40">
    <property type="entry name" value="lambda repressor-like DNA-binding domains"/>
    <property type="match status" value="1"/>
</dbReference>
<sequence length="277" mass="30813">MELNPEDGTRATPASSLARRARRAREKAGISLRDMAAQINFPHSYIHRIEMGKQLPSDDLAKALDRFFDAEGLFVELLEMARDHSLPDYGRAVLAKEPLALRIQTMTSTVVPGLLQTEDYARELIRIGHIWDSEDQLESWVAIRMRRKQIFDRKVPPHHAVLMDEAVLKRPIGGITCMASQLEHLLQVSESVYSTVLVLPFSCGAHSLPGGSATLLTLEDGTTVGHVEGIMVGEPVVSPDRLVKLARKFDMARSKALPEQDSVELIRHYLRGYVSGG</sequence>
<dbReference type="Pfam" id="PF19054">
    <property type="entry name" value="DUF5753"/>
    <property type="match status" value="1"/>
</dbReference>
<dbReference type="SUPFAM" id="SSF47413">
    <property type="entry name" value="lambda repressor-like DNA-binding domains"/>
    <property type="match status" value="1"/>
</dbReference>
<dbReference type="EMBL" id="BAAANQ010000008">
    <property type="protein sequence ID" value="GAA2058870.1"/>
    <property type="molecule type" value="Genomic_DNA"/>
</dbReference>
<dbReference type="CDD" id="cd00093">
    <property type="entry name" value="HTH_XRE"/>
    <property type="match status" value="1"/>
</dbReference>
<reference evidence="2 3" key="1">
    <citation type="journal article" date="2019" name="Int. J. Syst. Evol. Microbiol.">
        <title>The Global Catalogue of Microorganisms (GCM) 10K type strain sequencing project: providing services to taxonomists for standard genome sequencing and annotation.</title>
        <authorList>
            <consortium name="The Broad Institute Genomics Platform"/>
            <consortium name="The Broad Institute Genome Sequencing Center for Infectious Disease"/>
            <person name="Wu L."/>
            <person name="Ma J."/>
        </authorList>
    </citation>
    <scope>NUCLEOTIDE SEQUENCE [LARGE SCALE GENOMIC DNA]</scope>
    <source>
        <strain evidence="2 3">JCM 14549</strain>
    </source>
</reference>
<evidence type="ECO:0000313" key="3">
    <source>
        <dbReference type="Proteomes" id="UP001403094"/>
    </source>
</evidence>
<dbReference type="SMART" id="SM00530">
    <property type="entry name" value="HTH_XRE"/>
    <property type="match status" value="1"/>
</dbReference>
<accession>A0ABN2VC20</accession>
<protein>
    <submittedName>
        <fullName evidence="2">Helix-turn-helix transcriptional regulator</fullName>
    </submittedName>
</protein>
<dbReference type="Pfam" id="PF13560">
    <property type="entry name" value="HTH_31"/>
    <property type="match status" value="1"/>
</dbReference>